<dbReference type="EMBL" id="CAJNOB010000008">
    <property type="protein sequence ID" value="CAF0694461.1"/>
    <property type="molecule type" value="Genomic_DNA"/>
</dbReference>
<reference evidence="1" key="1">
    <citation type="submission" date="2021-02" db="EMBL/GenBank/DDBJ databases">
        <authorList>
            <person name="Cremers G."/>
            <person name="Picone N."/>
        </authorList>
    </citation>
    <scope>NUCLEOTIDE SEQUENCE</scope>
    <source>
        <strain evidence="1">PQ17</strain>
    </source>
</reference>
<comment type="caution">
    <text evidence="1">The sequence shown here is derived from an EMBL/GenBank/DDBJ whole genome shotgun (WGS) entry which is preliminary data.</text>
</comment>
<keyword evidence="2" id="KW-1185">Reference proteome</keyword>
<name>A0A8J2FNA4_9BACT</name>
<sequence length="45" mass="5073">MGTTLWPMILHAEELLWTYVEERLEKGIMEDGRSGIGGKGSPRRA</sequence>
<evidence type="ECO:0000313" key="1">
    <source>
        <dbReference type="EMBL" id="CAF0694461.1"/>
    </source>
</evidence>
<dbReference type="AlphaFoldDB" id="A0A8J2FNA4"/>
<protein>
    <submittedName>
        <fullName evidence="1">Uncharacterized protein</fullName>
    </submittedName>
</protein>
<organism evidence="1 2">
    <name type="scientific">Candidatus Methylacidithermus pantelleriae</name>
    <dbReference type="NCBI Taxonomy" id="2744239"/>
    <lineage>
        <taxon>Bacteria</taxon>
        <taxon>Pseudomonadati</taxon>
        <taxon>Verrucomicrobiota</taxon>
        <taxon>Methylacidiphilae</taxon>
        <taxon>Methylacidiphilales</taxon>
        <taxon>Methylacidiphilaceae</taxon>
        <taxon>Candidatus Methylacidithermus</taxon>
    </lineage>
</organism>
<dbReference type="RefSeq" id="WP_174583007.1">
    <property type="nucleotide sequence ID" value="NZ_CAJNOB010000008.1"/>
</dbReference>
<gene>
    <name evidence="1" type="ORF">MPNT_160061</name>
</gene>
<accession>A0A8J2FNA4</accession>
<dbReference type="Proteomes" id="UP000663859">
    <property type="component" value="Unassembled WGS sequence"/>
</dbReference>
<evidence type="ECO:0000313" key="2">
    <source>
        <dbReference type="Proteomes" id="UP000663859"/>
    </source>
</evidence>
<proteinExistence type="predicted"/>